<reference evidence="1 2" key="1">
    <citation type="submission" date="2013-05" db="EMBL/GenBank/DDBJ databases">
        <title>Draft genome of the parasitic nematode Anyclostoma ceylanicum.</title>
        <authorList>
            <person name="Mitreva M."/>
        </authorList>
    </citation>
    <scope>NUCLEOTIDE SEQUENCE [LARGE SCALE GENOMIC DNA]</scope>
</reference>
<dbReference type="EMBL" id="KE124905">
    <property type="protein sequence ID" value="EPB75333.1"/>
    <property type="molecule type" value="Genomic_DNA"/>
</dbReference>
<dbReference type="AlphaFoldDB" id="A0A0D6LVY5"/>
<protein>
    <submittedName>
        <fullName evidence="1">Uncharacterized protein</fullName>
    </submittedName>
</protein>
<dbReference type="InterPro" id="IPR042089">
    <property type="entry name" value="Peptidase_M13_dom_2"/>
</dbReference>
<dbReference type="Proteomes" id="UP000054495">
    <property type="component" value="Unassembled WGS sequence"/>
</dbReference>
<proteinExistence type="predicted"/>
<accession>A0A0D6LVY5</accession>
<sequence>MNLPAYVQARKTVQRSDKRRPWKETDTDKAFAQESFGIWPILEGDDKWRVENFDLTSLLIHVSKIRRVHVFVKHTISLDSRNVSRCLIQFDRGSLKLAADSYLDKETFGETAYRQFLTDLVTLVYHD</sequence>
<name>A0A0D6LVY5_9BILA</name>
<evidence type="ECO:0000313" key="1">
    <source>
        <dbReference type="EMBL" id="EPB75333.1"/>
    </source>
</evidence>
<organism evidence="1 2">
    <name type="scientific">Ancylostoma ceylanicum</name>
    <dbReference type="NCBI Taxonomy" id="53326"/>
    <lineage>
        <taxon>Eukaryota</taxon>
        <taxon>Metazoa</taxon>
        <taxon>Ecdysozoa</taxon>
        <taxon>Nematoda</taxon>
        <taxon>Chromadorea</taxon>
        <taxon>Rhabditida</taxon>
        <taxon>Rhabditina</taxon>
        <taxon>Rhabditomorpha</taxon>
        <taxon>Strongyloidea</taxon>
        <taxon>Ancylostomatidae</taxon>
        <taxon>Ancylostomatinae</taxon>
        <taxon>Ancylostoma</taxon>
    </lineage>
</organism>
<gene>
    <name evidence="1" type="ORF">ANCCEY_05547</name>
</gene>
<keyword evidence="2" id="KW-1185">Reference proteome</keyword>
<evidence type="ECO:0000313" key="2">
    <source>
        <dbReference type="Proteomes" id="UP000054495"/>
    </source>
</evidence>
<dbReference type="Gene3D" id="1.10.1380.10">
    <property type="entry name" value="Neutral endopeptidase , domain2"/>
    <property type="match status" value="1"/>
</dbReference>
<dbReference type="SUPFAM" id="SSF55486">
    <property type="entry name" value="Metalloproteases ('zincins'), catalytic domain"/>
    <property type="match status" value="1"/>
</dbReference>